<comment type="caution">
    <text evidence="2">The sequence shown here is derived from an EMBL/GenBank/DDBJ whole genome shotgun (WGS) entry which is preliminary data.</text>
</comment>
<evidence type="ECO:0000313" key="2">
    <source>
        <dbReference type="EMBL" id="ETS61964.1"/>
    </source>
</evidence>
<reference evidence="2 3" key="1">
    <citation type="journal article" date="2014" name="Genome Announc.">
        <title>Genome sequence of the basidiomycetous fungus Pseudozyma aphidis DSM70725, an efficient producer of biosurfactant mannosylerythritol lipids.</title>
        <authorList>
            <person name="Lorenz S."/>
            <person name="Guenther M."/>
            <person name="Grumaz C."/>
            <person name="Rupp S."/>
            <person name="Zibek S."/>
            <person name="Sohn K."/>
        </authorList>
    </citation>
    <scope>NUCLEOTIDE SEQUENCE [LARGE SCALE GENOMIC DNA]</scope>
    <source>
        <strain evidence="3">ATCC 32657 / CBS 517.83 / DSM 70725 / JCM 10318 / NBRC 10182 / NRRL Y-7954 / St-0401</strain>
    </source>
</reference>
<evidence type="ECO:0000313" key="3">
    <source>
        <dbReference type="Proteomes" id="UP000019462"/>
    </source>
</evidence>
<organism evidence="2 3">
    <name type="scientific">Moesziomyces aphidis</name>
    <name type="common">Pseudozyma aphidis</name>
    <dbReference type="NCBI Taxonomy" id="84754"/>
    <lineage>
        <taxon>Eukaryota</taxon>
        <taxon>Fungi</taxon>
        <taxon>Dikarya</taxon>
        <taxon>Basidiomycota</taxon>
        <taxon>Ustilaginomycotina</taxon>
        <taxon>Ustilaginomycetes</taxon>
        <taxon>Ustilaginales</taxon>
        <taxon>Ustilaginaceae</taxon>
        <taxon>Moesziomyces</taxon>
    </lineage>
</organism>
<gene>
    <name evidence="2" type="ORF">PaG_03512</name>
</gene>
<feature type="region of interest" description="Disordered" evidence="1">
    <location>
        <begin position="53"/>
        <end position="115"/>
    </location>
</feature>
<proteinExistence type="predicted"/>
<dbReference type="EMBL" id="AWNI01000012">
    <property type="protein sequence ID" value="ETS61964.1"/>
    <property type="molecule type" value="Genomic_DNA"/>
</dbReference>
<dbReference type="HOGENOM" id="CLU_1185457_0_0_1"/>
<accession>W3VK93</accession>
<feature type="region of interest" description="Disordered" evidence="1">
    <location>
        <begin position="149"/>
        <end position="175"/>
    </location>
</feature>
<feature type="region of interest" description="Disordered" evidence="1">
    <location>
        <begin position="1"/>
        <end position="31"/>
    </location>
</feature>
<feature type="compositionally biased region" description="Basic residues" evidence="1">
    <location>
        <begin position="162"/>
        <end position="174"/>
    </location>
</feature>
<feature type="region of interest" description="Disordered" evidence="1">
    <location>
        <begin position="191"/>
        <end position="234"/>
    </location>
</feature>
<feature type="compositionally biased region" description="Polar residues" evidence="1">
    <location>
        <begin position="211"/>
        <end position="220"/>
    </location>
</feature>
<protein>
    <submittedName>
        <fullName evidence="2">Uncharacterized protein</fullName>
    </submittedName>
</protein>
<dbReference type="AlphaFoldDB" id="W3VK93"/>
<evidence type="ECO:0000256" key="1">
    <source>
        <dbReference type="SAM" id="MobiDB-lite"/>
    </source>
</evidence>
<dbReference type="Proteomes" id="UP000019462">
    <property type="component" value="Unassembled WGS sequence"/>
</dbReference>
<sequence length="234" mass="25208">MRLSGARSYGGADPSPPAGRASSERDASNQRASWKCDFFLRSIRRRFASSIVKPSWRGPSLDPSDEQLDSRSEVDAFDGGGLGDDEMMMTSRAVTFGGKRGGGAGRELREGDVDGEMDTIDGDENVSDVSDELHAAAAAASVLALASRPPTDLVANPPLPRPRTRPRPRPRPRKPLAAVRSVDELMLKCSRSLRLRRTRPTSATAHGGGKSQNSHASSFLPSRLDPTNFPHDSM</sequence>
<name>W3VK93_MOEAP</name>
<keyword evidence="3" id="KW-1185">Reference proteome</keyword>